<dbReference type="NCBIfam" id="TIGR01926">
    <property type="entry name" value="peroxid_rel"/>
    <property type="match status" value="1"/>
</dbReference>
<dbReference type="PANTHER" id="PTHR35446">
    <property type="entry name" value="SI:CH211-175M2.5"/>
    <property type="match status" value="1"/>
</dbReference>
<evidence type="ECO:0000313" key="2">
    <source>
        <dbReference type="Proteomes" id="UP000655366"/>
    </source>
</evidence>
<dbReference type="SUPFAM" id="SSF69118">
    <property type="entry name" value="AhpD-like"/>
    <property type="match status" value="1"/>
</dbReference>
<dbReference type="Proteomes" id="UP000655366">
    <property type="component" value="Unassembled WGS sequence"/>
</dbReference>
<evidence type="ECO:0000313" key="1">
    <source>
        <dbReference type="EMBL" id="MBG0737912.1"/>
    </source>
</evidence>
<organism evidence="1 2">
    <name type="scientific">Arthrobacter terrae</name>
    <dbReference type="NCBI Taxonomy" id="2935737"/>
    <lineage>
        <taxon>Bacteria</taxon>
        <taxon>Bacillati</taxon>
        <taxon>Actinomycetota</taxon>
        <taxon>Actinomycetes</taxon>
        <taxon>Micrococcales</taxon>
        <taxon>Micrococcaceae</taxon>
        <taxon>Arthrobacter</taxon>
    </lineage>
</organism>
<sequence length="197" mass="20883">MSIIESVSEADATGRTAGIYAEDRKALGYVPSHTKVLAVHPEALAAWKALQGAIAGSMDMRRFELVTLAAAQGIGSRHCRLAHGNRSLKFIGEEELVRISRDYRDAGLSEAEAVMMEFAVKLSTDSATMTDADSVKLRDVGFSDREIVDIALAAAARNYLSRVLQALAVDVDVPPGLSAALRDALLEPLGGNDSAAA</sequence>
<comment type="caution">
    <text evidence="1">The sequence shown here is derived from an EMBL/GenBank/DDBJ whole genome shotgun (WGS) entry which is preliminary data.</text>
</comment>
<proteinExistence type="predicted"/>
<keyword evidence="1" id="KW-0575">Peroxidase</keyword>
<name>A0A931CJ06_9MICC</name>
<protein>
    <submittedName>
        <fullName evidence="1">Peroxidase-related enzyme</fullName>
    </submittedName>
</protein>
<dbReference type="InterPro" id="IPR029032">
    <property type="entry name" value="AhpD-like"/>
</dbReference>
<gene>
    <name evidence="1" type="ORF">IV500_00460</name>
</gene>
<reference evidence="1 2" key="1">
    <citation type="submission" date="2020-11" db="EMBL/GenBank/DDBJ databases">
        <title>Arthrobacter antarcticus sp. nov., isolated from Antarctic Soil.</title>
        <authorList>
            <person name="Li J."/>
        </authorList>
    </citation>
    <scope>NUCLEOTIDE SEQUENCE [LARGE SCALE GENOMIC DNA]</scope>
    <source>
        <strain evidence="1 2">Z1-20</strain>
    </source>
</reference>
<dbReference type="InterPro" id="IPR010195">
    <property type="entry name" value="Uncharacterised_peroxidase-rel"/>
</dbReference>
<keyword evidence="2" id="KW-1185">Reference proteome</keyword>
<dbReference type="GO" id="GO:0004601">
    <property type="term" value="F:peroxidase activity"/>
    <property type="evidence" value="ECO:0007669"/>
    <property type="project" value="UniProtKB-KW"/>
</dbReference>
<accession>A0A931CJ06</accession>
<dbReference type="Gene3D" id="1.20.1290.10">
    <property type="entry name" value="AhpD-like"/>
    <property type="match status" value="1"/>
</dbReference>
<keyword evidence="1" id="KW-0560">Oxidoreductase</keyword>
<dbReference type="RefSeq" id="WP_196394859.1">
    <property type="nucleotide sequence ID" value="NZ_JADNYM010000001.1"/>
</dbReference>
<dbReference type="AlphaFoldDB" id="A0A931CJ06"/>
<dbReference type="PANTHER" id="PTHR35446:SF2">
    <property type="entry name" value="CARBOXYMUCONOLACTONE DECARBOXYLASE-LIKE DOMAIN-CONTAINING PROTEIN"/>
    <property type="match status" value="1"/>
</dbReference>
<dbReference type="EMBL" id="JADNYM010000001">
    <property type="protein sequence ID" value="MBG0737912.1"/>
    <property type="molecule type" value="Genomic_DNA"/>
</dbReference>